<proteinExistence type="predicted"/>
<dbReference type="GO" id="GO:0003676">
    <property type="term" value="F:nucleic acid binding"/>
    <property type="evidence" value="ECO:0007669"/>
    <property type="project" value="InterPro"/>
</dbReference>
<gene>
    <name evidence="3" type="ORF">M514_10217</name>
</gene>
<feature type="region of interest" description="Disordered" evidence="1">
    <location>
        <begin position="245"/>
        <end position="269"/>
    </location>
</feature>
<dbReference type="GO" id="GO:0015074">
    <property type="term" value="P:DNA integration"/>
    <property type="evidence" value="ECO:0007669"/>
    <property type="project" value="InterPro"/>
</dbReference>
<dbReference type="SUPFAM" id="SSF53098">
    <property type="entry name" value="Ribonuclease H-like"/>
    <property type="match status" value="1"/>
</dbReference>
<dbReference type="PROSITE" id="PS50994">
    <property type="entry name" value="INTEGRASE"/>
    <property type="match status" value="1"/>
</dbReference>
<dbReference type="InterPro" id="IPR036397">
    <property type="entry name" value="RNaseH_sf"/>
</dbReference>
<dbReference type="InterPro" id="IPR012337">
    <property type="entry name" value="RNaseH-like_sf"/>
</dbReference>
<accession>A0A085N9V0</accession>
<dbReference type="Proteomes" id="UP000030758">
    <property type="component" value="Unassembled WGS sequence"/>
</dbReference>
<sequence>MCKKKTGLLGFCHVVATDRFKVKGKEYLLLVDYYSRYIELAFLKDKTSETCIDILKSMFSRYGIPEVVRCDNGPCYSAYEFKEFAKQYEFEIVTSSPLYPQSNGEAERAVATMGKILEKSDDIYLGLLAYRTTPMVTGFSPAELMFGRSLRTNVPVIRENLLPRNVNHTVFRRREELEKQRQSAAFNRRHGVRQRPPFVEGDKVFIRDRDQRGTVVRKERAVPRSYEVETPEGTRLRRNSFYLLPDCGPGTDTTDETEPPSRHQAPAHRTVGHAARVASHRDMQTTSCQKGGCSVCKYSCYR</sequence>
<dbReference type="FunFam" id="3.30.420.10:FF:000063">
    <property type="entry name" value="Retrovirus-related Pol polyprotein from transposon 297-like Protein"/>
    <property type="match status" value="1"/>
</dbReference>
<dbReference type="Gene3D" id="3.30.420.10">
    <property type="entry name" value="Ribonuclease H-like superfamily/Ribonuclease H"/>
    <property type="match status" value="1"/>
</dbReference>
<organism evidence="3">
    <name type="scientific">Trichuris suis</name>
    <name type="common">pig whipworm</name>
    <dbReference type="NCBI Taxonomy" id="68888"/>
    <lineage>
        <taxon>Eukaryota</taxon>
        <taxon>Metazoa</taxon>
        <taxon>Ecdysozoa</taxon>
        <taxon>Nematoda</taxon>
        <taxon>Enoplea</taxon>
        <taxon>Dorylaimia</taxon>
        <taxon>Trichinellida</taxon>
        <taxon>Trichuridae</taxon>
        <taxon>Trichuris</taxon>
    </lineage>
</organism>
<dbReference type="EMBL" id="KL367526">
    <property type="protein sequence ID" value="KFD66246.1"/>
    <property type="molecule type" value="Genomic_DNA"/>
</dbReference>
<evidence type="ECO:0000256" key="1">
    <source>
        <dbReference type="SAM" id="MobiDB-lite"/>
    </source>
</evidence>
<dbReference type="InterPro" id="IPR050951">
    <property type="entry name" value="Retrovirus_Pol_polyprotein"/>
</dbReference>
<dbReference type="InterPro" id="IPR001584">
    <property type="entry name" value="Integrase_cat-core"/>
</dbReference>
<evidence type="ECO:0000313" key="3">
    <source>
        <dbReference type="EMBL" id="KFD66246.1"/>
    </source>
</evidence>
<protein>
    <recommendedName>
        <fullName evidence="2">Integrase catalytic domain-containing protein</fullName>
    </recommendedName>
</protein>
<dbReference type="AlphaFoldDB" id="A0A085N9V0"/>
<feature type="domain" description="Integrase catalytic" evidence="2">
    <location>
        <begin position="6"/>
        <end position="117"/>
    </location>
</feature>
<reference evidence="3" key="1">
    <citation type="journal article" date="2014" name="Nat. Genet.">
        <title>Genome and transcriptome of the porcine whipworm Trichuris suis.</title>
        <authorList>
            <person name="Jex A.R."/>
            <person name="Nejsum P."/>
            <person name="Schwarz E.M."/>
            <person name="Hu L."/>
            <person name="Young N.D."/>
            <person name="Hall R.S."/>
            <person name="Korhonen P.K."/>
            <person name="Liao S."/>
            <person name="Thamsborg S."/>
            <person name="Xia J."/>
            <person name="Xu P."/>
            <person name="Wang S."/>
            <person name="Scheerlinck J.P."/>
            <person name="Hofmann A."/>
            <person name="Sternberg P.W."/>
            <person name="Wang J."/>
            <person name="Gasser R.B."/>
        </authorList>
    </citation>
    <scope>NUCLEOTIDE SEQUENCE [LARGE SCALE GENOMIC DNA]</scope>
    <source>
        <strain evidence="3">DCEP-RM93F</strain>
    </source>
</reference>
<dbReference type="PANTHER" id="PTHR37984">
    <property type="entry name" value="PROTEIN CBG26694"/>
    <property type="match status" value="1"/>
</dbReference>
<name>A0A085N9V0_9BILA</name>
<dbReference type="Pfam" id="PF00665">
    <property type="entry name" value="rve"/>
    <property type="match status" value="1"/>
</dbReference>
<dbReference type="PANTHER" id="PTHR37984:SF5">
    <property type="entry name" value="PROTEIN NYNRIN-LIKE"/>
    <property type="match status" value="1"/>
</dbReference>
<evidence type="ECO:0000259" key="2">
    <source>
        <dbReference type="PROSITE" id="PS50994"/>
    </source>
</evidence>